<evidence type="ECO:0000313" key="4">
    <source>
        <dbReference type="Proteomes" id="UP001233999"/>
    </source>
</evidence>
<dbReference type="AlphaFoldDB" id="A0AAD8EPK2"/>
<organism evidence="3 4">
    <name type="scientific">Diploptera punctata</name>
    <name type="common">Pacific beetle cockroach</name>
    <dbReference type="NCBI Taxonomy" id="6984"/>
    <lineage>
        <taxon>Eukaryota</taxon>
        <taxon>Metazoa</taxon>
        <taxon>Ecdysozoa</taxon>
        <taxon>Arthropoda</taxon>
        <taxon>Hexapoda</taxon>
        <taxon>Insecta</taxon>
        <taxon>Pterygota</taxon>
        <taxon>Neoptera</taxon>
        <taxon>Polyneoptera</taxon>
        <taxon>Dictyoptera</taxon>
        <taxon>Blattodea</taxon>
        <taxon>Blaberoidea</taxon>
        <taxon>Blaberidae</taxon>
        <taxon>Diplopterinae</taxon>
        <taxon>Diploptera</taxon>
    </lineage>
</organism>
<reference evidence="3" key="2">
    <citation type="submission" date="2023-05" db="EMBL/GenBank/DDBJ databases">
        <authorList>
            <person name="Fouks B."/>
        </authorList>
    </citation>
    <scope>NUCLEOTIDE SEQUENCE</scope>
    <source>
        <strain evidence="3">Stay&amp;Tobe</strain>
        <tissue evidence="3">Testes</tissue>
    </source>
</reference>
<dbReference type="CDD" id="cd14401">
    <property type="entry name" value="UBA_HERC1"/>
    <property type="match status" value="1"/>
</dbReference>
<reference evidence="3" key="1">
    <citation type="journal article" date="2023" name="IScience">
        <title>Live-bearing cockroach genome reveals convergent evolutionary mechanisms linked to viviparity in insects and beyond.</title>
        <authorList>
            <person name="Fouks B."/>
            <person name="Harrison M.C."/>
            <person name="Mikhailova A.A."/>
            <person name="Marchal E."/>
            <person name="English S."/>
            <person name="Carruthers M."/>
            <person name="Jennings E.C."/>
            <person name="Chiamaka E.L."/>
            <person name="Frigard R.A."/>
            <person name="Pippel M."/>
            <person name="Attardo G.M."/>
            <person name="Benoit J.B."/>
            <person name="Bornberg-Bauer E."/>
            <person name="Tobe S.S."/>
        </authorList>
    </citation>
    <scope>NUCLEOTIDE SEQUENCE</scope>
    <source>
        <strain evidence="3">Stay&amp;Tobe</strain>
    </source>
</reference>
<protein>
    <recommendedName>
        <fullName evidence="2">B30.2/SPRY domain-containing protein</fullName>
    </recommendedName>
</protein>
<dbReference type="InterPro" id="IPR001870">
    <property type="entry name" value="B30.2/SPRY"/>
</dbReference>
<dbReference type="EMBL" id="JASPKZ010001616">
    <property type="protein sequence ID" value="KAJ9597344.1"/>
    <property type="molecule type" value="Genomic_DNA"/>
</dbReference>
<dbReference type="InterPro" id="IPR050672">
    <property type="entry name" value="FBXO45-Fsn/SPSB_families"/>
</dbReference>
<feature type="compositionally biased region" description="Polar residues" evidence="1">
    <location>
        <begin position="232"/>
        <end position="242"/>
    </location>
</feature>
<feature type="compositionally biased region" description="Polar residues" evidence="1">
    <location>
        <begin position="952"/>
        <end position="961"/>
    </location>
</feature>
<proteinExistence type="predicted"/>
<dbReference type="PROSITE" id="PS50188">
    <property type="entry name" value="B302_SPRY"/>
    <property type="match status" value="1"/>
</dbReference>
<dbReference type="CDD" id="cd12881">
    <property type="entry name" value="SPRY_HERC1"/>
    <property type="match status" value="1"/>
</dbReference>
<comment type="caution">
    <text evidence="3">The sequence shown here is derived from an EMBL/GenBank/DDBJ whole genome shotgun (WGS) entry which is preliminary data.</text>
</comment>
<accession>A0AAD8EPK2</accession>
<dbReference type="GO" id="GO:0043161">
    <property type="term" value="P:proteasome-mediated ubiquitin-dependent protein catabolic process"/>
    <property type="evidence" value="ECO:0007669"/>
    <property type="project" value="TreeGrafter"/>
</dbReference>
<dbReference type="FunFam" id="2.60.120.920:FF:000015">
    <property type="entry name" value="LOW QUALITY PROTEIN: probable E3 ubiquitin-protein ligase HERC1"/>
    <property type="match status" value="1"/>
</dbReference>
<evidence type="ECO:0000256" key="1">
    <source>
        <dbReference type="SAM" id="MobiDB-lite"/>
    </source>
</evidence>
<dbReference type="InterPro" id="IPR013320">
    <property type="entry name" value="ConA-like_dom_sf"/>
</dbReference>
<gene>
    <name evidence="3" type="ORF">L9F63_011784</name>
</gene>
<keyword evidence="4" id="KW-1185">Reference proteome</keyword>
<feature type="compositionally biased region" description="Basic and acidic residues" evidence="1">
    <location>
        <begin position="252"/>
        <end position="286"/>
    </location>
</feature>
<dbReference type="PANTHER" id="PTHR12245">
    <property type="entry name" value="SPRY DOMAIN CONTAINING SOCS BOX PROTEIN"/>
    <property type="match status" value="1"/>
</dbReference>
<sequence>MGFDPEKCLCCTVEGRQTLVHGPGGRGYGLGNTAITSGCYQWKFLIVKENKGNEGTCVGVARFPIKDYSHRTTTDMWLYRAYSVADMDIHRSGNLYHNGELALCLPSFTQGDYITVVLDLDARTVSFGKNGEEPRLAFEDVDAAELYPCVMFYSTNPGEKVKMTDMQVRGTPRDMLPGDPHCAPLPAVMSEAYIYLLRKLSTTDIWARQVSDCLVERLNQTKELLPPPAPESTITSTQSSAGHHNVNFLPNSKDDSQENKQKVINEKAESSEDDKKQSESKHKAEKKADWLKEINLEQLCKEVWPALAVIGGVDRGLRVGGQCIHKPSGRKAVVLGTLKQGLASVKVQWDDAEASISDGLLSTLEPCEQLPMNTSKLTNLTPDIFLQIARLSGLTDEFEFPSCDLTTAEMELVNAEPVAQDMRRRHSSVSTDSWRHESTDVSKVMAARTVESLTNEMVSSIIGENYNIGVEKTRVNQERLDSKVKRVQNTILNCTKIEVRVANHKLLECEVVCLQLSFLQLAALKTFATLVSCGRYAELLLVPNTVVNKPELGKDKVYGEEKCTAVQTSLAREFRRIGTCGDSAALYDAVVGPCSPHNSALHAPSPSSLSRLVRRISPLVPPSSLPLAAALCSFSEFSSPQLTSPSLSNKSTPQSAPLLRVHRLRTPSPPPPAIAAPLMEMGFSLKHVQKAMIATGSTGDMSATTINTLATWMIEHPCIDSEVLEGRDDDSARTGTSEIMLSCSQTVEMSQCSPELDMGSARRSGIGPRRRACSDIRNYLAERAAQDRERQHVRGEAQPLYGLSQDVETASDSTVRSADITSGVFPTAATQMDYGLPLICGICHQVSSHLAGHMLSAHPGCGLLWGAGYCGNILGTNYLMCNECQDKYTQCRTKDSTILLTKRQYSIFDTQIAEVDMLCMQTNKQTLPQSDSFCKLAPYLLLKEPDPLGASTVPNVTQEPVSAQPDGRQKSLGEQASLLTSSQDRIMALQRITAAAQILVARSVVMSALSLLSFMRGTSCSLPAGLSAIGLSDIRKVVRLMSLTAGGRVELTTDQQQPLSERGPRQGCGAPSLQLTHLTNHLPPATATCLNYLSCAIAALAQTDAEASELVLQMCTKELMAAAMGAMNQSPNNRIGPCEITPGFAVTQALVALLASHGGTSLTNGVKEKWTGDWFLHHDN</sequence>
<evidence type="ECO:0000313" key="3">
    <source>
        <dbReference type="EMBL" id="KAJ9597344.1"/>
    </source>
</evidence>
<feature type="region of interest" description="Disordered" evidence="1">
    <location>
        <begin position="952"/>
        <end position="971"/>
    </location>
</feature>
<dbReference type="SUPFAM" id="SSF49899">
    <property type="entry name" value="Concanavalin A-like lectins/glucanases"/>
    <property type="match status" value="1"/>
</dbReference>
<feature type="region of interest" description="Disordered" evidence="1">
    <location>
        <begin position="224"/>
        <end position="286"/>
    </location>
</feature>
<dbReference type="SMART" id="SM00449">
    <property type="entry name" value="SPRY"/>
    <property type="match status" value="1"/>
</dbReference>
<dbReference type="Gene3D" id="2.60.120.920">
    <property type="match status" value="1"/>
</dbReference>
<feature type="domain" description="B30.2/SPRY" evidence="2">
    <location>
        <begin position="1"/>
        <end position="168"/>
    </location>
</feature>
<feature type="non-terminal residue" evidence="3">
    <location>
        <position position="1"/>
    </location>
</feature>
<dbReference type="InterPro" id="IPR043136">
    <property type="entry name" value="B30.2/SPRY_sf"/>
</dbReference>
<dbReference type="InterPro" id="IPR003877">
    <property type="entry name" value="SPRY_dom"/>
</dbReference>
<dbReference type="InterPro" id="IPR035768">
    <property type="entry name" value="SPRY_HERC1"/>
</dbReference>
<dbReference type="Pfam" id="PF00622">
    <property type="entry name" value="SPRY"/>
    <property type="match status" value="1"/>
</dbReference>
<evidence type="ECO:0000259" key="2">
    <source>
        <dbReference type="PROSITE" id="PS50188"/>
    </source>
</evidence>
<name>A0AAD8EPK2_DIPPU</name>
<dbReference type="GO" id="GO:0019005">
    <property type="term" value="C:SCF ubiquitin ligase complex"/>
    <property type="evidence" value="ECO:0007669"/>
    <property type="project" value="TreeGrafter"/>
</dbReference>
<dbReference type="PANTHER" id="PTHR12245:SF13">
    <property type="entry name" value="B30.2_SPRY DOMAIN-CONTAINING PROTEIN"/>
    <property type="match status" value="1"/>
</dbReference>
<dbReference type="Proteomes" id="UP001233999">
    <property type="component" value="Unassembled WGS sequence"/>
</dbReference>